<dbReference type="Gene3D" id="3.40.91.90">
    <property type="entry name" value="Influenza RNA-dependent RNA polymerase subunit PA, endonuclease domain"/>
    <property type="match status" value="1"/>
</dbReference>
<keyword evidence="3" id="KW-1190">Host gene expression shutoff by virus</keyword>
<feature type="non-terminal residue" evidence="5">
    <location>
        <position position="1"/>
    </location>
</feature>
<dbReference type="InterPro" id="IPR001009">
    <property type="entry name" value="PA/PA-X"/>
</dbReference>
<dbReference type="GO" id="GO:0039694">
    <property type="term" value="P:viral RNA genome replication"/>
    <property type="evidence" value="ECO:0007669"/>
    <property type="project" value="InterPro"/>
</dbReference>
<keyword evidence="4" id="KW-1262">Eukaryotic host gene expression shutoff by virus</keyword>
<evidence type="ECO:0000256" key="4">
    <source>
        <dbReference type="ARBA" id="ARBA00023247"/>
    </source>
</evidence>
<evidence type="ECO:0000313" key="5">
    <source>
        <dbReference type="EMBL" id="ABV56837.1"/>
    </source>
</evidence>
<organism evidence="5">
    <name type="scientific">Influenza A virus</name>
    <name type="common">A/chicken/Iran/SR110/2007(H9N2)</name>
    <dbReference type="NCBI Taxonomy" id="471155"/>
    <lineage>
        <taxon>Viruses</taxon>
        <taxon>Riboviria</taxon>
        <taxon>Orthornavirae</taxon>
        <taxon>Negarnaviricota</taxon>
        <taxon>Polyploviricotina</taxon>
        <taxon>Insthoviricetes</taxon>
        <taxon>Articulavirales</taxon>
        <taxon>Orthomyxoviridae</taxon>
        <taxon>Alphainfluenzavirus</taxon>
        <taxon>Alphainfluenzavirus influenzae</taxon>
        <taxon>Influenza A virus</taxon>
    </lineage>
</organism>
<dbReference type="GO" id="GO:0003723">
    <property type="term" value="F:RNA binding"/>
    <property type="evidence" value="ECO:0007669"/>
    <property type="project" value="InterPro"/>
</dbReference>
<keyword evidence="1" id="KW-0945">Host-virus interaction</keyword>
<dbReference type="Pfam" id="PF00603">
    <property type="entry name" value="Flu_PA"/>
    <property type="match status" value="1"/>
</dbReference>
<dbReference type="EMBL" id="EU157931">
    <property type="protein sequence ID" value="ABV56837.1"/>
    <property type="molecule type" value="Viral_cRNA"/>
</dbReference>
<gene>
    <name evidence="5" type="primary">PA</name>
</gene>
<dbReference type="GO" id="GO:0075523">
    <property type="term" value="P:viral translational frameshifting"/>
    <property type="evidence" value="ECO:0007669"/>
    <property type="project" value="UniProtKB-KW"/>
</dbReference>
<keyword evidence="2" id="KW-0688">Ribosomal frameshifting</keyword>
<accession>B7SB85</accession>
<proteinExistence type="predicted"/>
<dbReference type="InterPro" id="IPR038372">
    <property type="entry name" value="PA/PA-X_sf"/>
</dbReference>
<sequence>TSNIFSFTGEEKVPKAEYTLDEESRARIKTRLFTIRQEMASRGLWDSFRQSERGEETIEERFEITGTMRKLADQSLPPNFSSLENFRAYVDGFEPNGCIEGKLSQMSKEVNARIEPFLKTTPRHLRLPDGPPCSQRSKFLLMDALKLSIEDPSHEGEGIPLYDAIRCMKTFFGWKDPNIVKPHKKGINPNYLLTWKQVLAELQDIENEERIPKTKNMR</sequence>
<evidence type="ECO:0000256" key="2">
    <source>
        <dbReference type="ARBA" id="ARBA00022758"/>
    </source>
</evidence>
<feature type="non-terminal residue" evidence="5">
    <location>
        <position position="218"/>
    </location>
</feature>
<reference evidence="5" key="1">
    <citation type="submission" date="2007-09" db="EMBL/GenBank/DDBJ databases">
        <title>Molecular characterization of a recent Iranian AI(H9N2) isolate.</title>
        <authorList>
            <person name="Razmyar J."/>
            <person name="Barin A."/>
            <person name="Peighambari M."/>
        </authorList>
    </citation>
    <scope>NUCLEOTIDE SEQUENCE</scope>
    <source>
        <strain evidence="5">A/chicken/Iran/SR110/2007</strain>
    </source>
</reference>
<evidence type="ECO:0000256" key="3">
    <source>
        <dbReference type="ARBA" id="ARBA00022995"/>
    </source>
</evidence>
<dbReference type="GO" id="GO:0039657">
    <property type="term" value="P:symbiont-mediated suppression of host gene expression"/>
    <property type="evidence" value="ECO:0007669"/>
    <property type="project" value="UniProtKB-KW"/>
</dbReference>
<evidence type="ECO:0000256" key="1">
    <source>
        <dbReference type="ARBA" id="ARBA00022581"/>
    </source>
</evidence>
<protein>
    <submittedName>
        <fullName evidence="5">Polymerase PA</fullName>
    </submittedName>
</protein>
<name>B7SB85_9INFA</name>